<keyword evidence="2" id="KW-1185">Reference proteome</keyword>
<accession>A0ACB8S0W4</accession>
<proteinExistence type="predicted"/>
<dbReference type="EMBL" id="MU275869">
    <property type="protein sequence ID" value="KAI0049762.1"/>
    <property type="molecule type" value="Genomic_DNA"/>
</dbReference>
<name>A0ACB8S0W4_9AGAM</name>
<reference evidence="1" key="2">
    <citation type="journal article" date="2022" name="New Phytol.">
        <title>Evolutionary transition to the ectomycorrhizal habit in the genomes of a hyperdiverse lineage of mushroom-forming fungi.</title>
        <authorList>
            <person name="Looney B."/>
            <person name="Miyauchi S."/>
            <person name="Morin E."/>
            <person name="Drula E."/>
            <person name="Courty P.E."/>
            <person name="Kohler A."/>
            <person name="Kuo A."/>
            <person name="LaButti K."/>
            <person name="Pangilinan J."/>
            <person name="Lipzen A."/>
            <person name="Riley R."/>
            <person name="Andreopoulos W."/>
            <person name="He G."/>
            <person name="Johnson J."/>
            <person name="Nolan M."/>
            <person name="Tritt A."/>
            <person name="Barry K.W."/>
            <person name="Grigoriev I.V."/>
            <person name="Nagy L.G."/>
            <person name="Hibbett D."/>
            <person name="Henrissat B."/>
            <person name="Matheny P.B."/>
            <person name="Labbe J."/>
            <person name="Martin F.M."/>
        </authorList>
    </citation>
    <scope>NUCLEOTIDE SEQUENCE</scope>
    <source>
        <strain evidence="1">FP105234-sp</strain>
    </source>
</reference>
<organism evidence="1 2">
    <name type="scientific">Auriscalpium vulgare</name>
    <dbReference type="NCBI Taxonomy" id="40419"/>
    <lineage>
        <taxon>Eukaryota</taxon>
        <taxon>Fungi</taxon>
        <taxon>Dikarya</taxon>
        <taxon>Basidiomycota</taxon>
        <taxon>Agaricomycotina</taxon>
        <taxon>Agaricomycetes</taxon>
        <taxon>Russulales</taxon>
        <taxon>Auriscalpiaceae</taxon>
        <taxon>Auriscalpium</taxon>
    </lineage>
</organism>
<dbReference type="Proteomes" id="UP000814033">
    <property type="component" value="Unassembled WGS sequence"/>
</dbReference>
<evidence type="ECO:0000313" key="1">
    <source>
        <dbReference type="EMBL" id="KAI0049762.1"/>
    </source>
</evidence>
<sequence>MQVSSLSAVNSPHRCLSIGPQCTGPQHLHPNVQTPLHPKPLHSSPRPLSRHAAASYGHLHVLDFLISRGGDVNVADSDGDTPLYTVENLQTAQFLVDHGALVNRANNDGLSPADALADDFPDVAAYLAASTGPAHAQPSQHSQEAASEQLTSSLMRDVEDIMTRAEAEGRDPDAELRAAVERTVVQGVVSGYSMASDAGDVARRDGGDGDAAKRRRLDD</sequence>
<protein>
    <submittedName>
        <fullName evidence="1">Uncharacterized protein</fullName>
    </submittedName>
</protein>
<comment type="caution">
    <text evidence="1">The sequence shown here is derived from an EMBL/GenBank/DDBJ whole genome shotgun (WGS) entry which is preliminary data.</text>
</comment>
<gene>
    <name evidence="1" type="ORF">FA95DRAFT_1556459</name>
</gene>
<reference evidence="1" key="1">
    <citation type="submission" date="2021-02" db="EMBL/GenBank/DDBJ databases">
        <authorList>
            <consortium name="DOE Joint Genome Institute"/>
            <person name="Ahrendt S."/>
            <person name="Looney B.P."/>
            <person name="Miyauchi S."/>
            <person name="Morin E."/>
            <person name="Drula E."/>
            <person name="Courty P.E."/>
            <person name="Chicoki N."/>
            <person name="Fauchery L."/>
            <person name="Kohler A."/>
            <person name="Kuo A."/>
            <person name="Labutti K."/>
            <person name="Pangilinan J."/>
            <person name="Lipzen A."/>
            <person name="Riley R."/>
            <person name="Andreopoulos W."/>
            <person name="He G."/>
            <person name="Johnson J."/>
            <person name="Barry K.W."/>
            <person name="Grigoriev I.V."/>
            <person name="Nagy L."/>
            <person name="Hibbett D."/>
            <person name="Henrissat B."/>
            <person name="Matheny P.B."/>
            <person name="Labbe J."/>
            <person name="Martin F."/>
        </authorList>
    </citation>
    <scope>NUCLEOTIDE SEQUENCE</scope>
    <source>
        <strain evidence="1">FP105234-sp</strain>
    </source>
</reference>
<evidence type="ECO:0000313" key="2">
    <source>
        <dbReference type="Proteomes" id="UP000814033"/>
    </source>
</evidence>